<evidence type="ECO:0000256" key="4">
    <source>
        <dbReference type="ARBA" id="ARBA00023001"/>
    </source>
</evidence>
<dbReference type="RefSeq" id="WP_277532270.1">
    <property type="nucleotide sequence ID" value="NZ_JAPDIA010000003.1"/>
</dbReference>
<dbReference type="InterPro" id="IPR036116">
    <property type="entry name" value="FN3_sf"/>
</dbReference>
<feature type="domain" description="Fibronectin type-III" evidence="8">
    <location>
        <begin position="694"/>
        <end position="783"/>
    </location>
</feature>
<dbReference type="Pfam" id="PF03442">
    <property type="entry name" value="CBM_X2"/>
    <property type="match status" value="1"/>
</dbReference>
<dbReference type="SUPFAM" id="SSF50985">
    <property type="entry name" value="RCC1/BLIP-II"/>
    <property type="match status" value="1"/>
</dbReference>
<evidence type="ECO:0000256" key="3">
    <source>
        <dbReference type="ARBA" id="ARBA00022737"/>
    </source>
</evidence>
<reference evidence="10" key="1">
    <citation type="submission" date="2022-10" db="EMBL/GenBank/DDBJ databases">
        <title>Comparative genomic analysis of Cohnella hashimotonis sp. nov., isolated from the International Space Station.</title>
        <authorList>
            <person name="Simpson A."/>
            <person name="Venkateswaran K."/>
        </authorList>
    </citation>
    <scope>NUCLEOTIDE SEQUENCE</scope>
    <source>
        <strain evidence="10">DSM 28161</strain>
    </source>
</reference>
<feature type="compositionally biased region" description="Pro residues" evidence="7">
    <location>
        <begin position="487"/>
        <end position="501"/>
    </location>
</feature>
<comment type="caution">
    <text evidence="10">The sequence shown here is derived from an EMBL/GenBank/DDBJ whole genome shotgun (WGS) entry which is preliminary data.</text>
</comment>
<dbReference type="GO" id="GO:0030245">
    <property type="term" value="P:cellulose catabolic process"/>
    <property type="evidence" value="ECO:0007669"/>
    <property type="project" value="UniProtKB-KW"/>
</dbReference>
<dbReference type="SUPFAM" id="SSF81296">
    <property type="entry name" value="E set domains"/>
    <property type="match status" value="1"/>
</dbReference>
<keyword evidence="1" id="KW-0344">Guanine-nucleotide releasing factor</keyword>
<dbReference type="PANTHER" id="PTHR45982:SF1">
    <property type="entry name" value="REGULATOR OF CHROMOSOME CONDENSATION"/>
    <property type="match status" value="1"/>
</dbReference>
<keyword evidence="5" id="KW-0119">Carbohydrate metabolism</keyword>
<keyword evidence="3" id="KW-0677">Repeat</keyword>
<feature type="compositionally biased region" description="Pro residues" evidence="7">
    <location>
        <begin position="672"/>
        <end position="692"/>
    </location>
</feature>
<organism evidence="10 11">
    <name type="scientific">Cohnella rhizosphaerae</name>
    <dbReference type="NCBI Taxonomy" id="1457232"/>
    <lineage>
        <taxon>Bacteria</taxon>
        <taxon>Bacillati</taxon>
        <taxon>Bacillota</taxon>
        <taxon>Bacilli</taxon>
        <taxon>Bacillales</taxon>
        <taxon>Paenibacillaceae</taxon>
        <taxon>Cohnella</taxon>
    </lineage>
</organism>
<dbReference type="InterPro" id="IPR009091">
    <property type="entry name" value="RCC1/BLIP-II"/>
</dbReference>
<gene>
    <name evidence="10" type="ORF">OMP40_14595</name>
</gene>
<accession>A0A9X4KT94</accession>
<evidence type="ECO:0000259" key="8">
    <source>
        <dbReference type="PROSITE" id="PS50853"/>
    </source>
</evidence>
<dbReference type="PANTHER" id="PTHR45982">
    <property type="entry name" value="REGULATOR OF CHROMOSOME CONDENSATION"/>
    <property type="match status" value="1"/>
</dbReference>
<feature type="domain" description="Fibronectin type-III" evidence="8">
    <location>
        <begin position="584"/>
        <end position="673"/>
    </location>
</feature>
<dbReference type="Proteomes" id="UP001153404">
    <property type="component" value="Unassembled WGS sequence"/>
</dbReference>
<dbReference type="Gene3D" id="2.60.40.10">
    <property type="entry name" value="Immunoglobulins"/>
    <property type="match status" value="3"/>
</dbReference>
<evidence type="ECO:0000256" key="7">
    <source>
        <dbReference type="SAM" id="MobiDB-lite"/>
    </source>
</evidence>
<dbReference type="EMBL" id="JAPDIA010000003">
    <property type="protein sequence ID" value="MDG0810440.1"/>
    <property type="molecule type" value="Genomic_DNA"/>
</dbReference>
<dbReference type="InterPro" id="IPR014756">
    <property type="entry name" value="Ig_E-set"/>
</dbReference>
<name>A0A9X4KT94_9BACL</name>
<dbReference type="PROSITE" id="PS50853">
    <property type="entry name" value="FN3"/>
    <property type="match status" value="2"/>
</dbReference>
<dbReference type="Pfam" id="PF00395">
    <property type="entry name" value="SLH"/>
    <property type="match status" value="3"/>
</dbReference>
<evidence type="ECO:0000313" key="10">
    <source>
        <dbReference type="EMBL" id="MDG0810440.1"/>
    </source>
</evidence>
<dbReference type="InterPro" id="IPR005102">
    <property type="entry name" value="Carbo-bd_X2"/>
</dbReference>
<dbReference type="InterPro" id="IPR051553">
    <property type="entry name" value="Ran_GTPase-activating"/>
</dbReference>
<sequence length="979" mass="97820">MATLSVGAASLHFEFDQGPTEQLNLSVIYTASKEKRAFGFGDNAYGQLGLGDSADRAAPTALNAPGYITAAAAGSGFTFWLTEEGKLYAGGWNANGELGIGGGGDRNVPQPVSALQSIPVKSVASGYYHTLVVSADGDVYAFGVNSNGQLGFSAGTTQNIPVRLGYLPPIAAAATGMDHSLLLSVAGEVYAAGSNQYGQLGLGQTASSSSFVRIPGIPEIKAIAAGEQYSLLIAANGDVYAFGRNQSGKLGLGHTTDTNVPTLIEAMDKPVKAVAAGATHALLLTEDGKVYAVGSGSRGQLGQGNTASLNVPTVVAGAEDAATIAAGRDFSLFTTNDGQVYSFGLGDQGQLGHGDTANRLVPEKIAAMDGYYVKSVAAGAMHAVLTIAPRPARDSAISPSQAPFDKYTPNQTDIAVVLNLNGNALTGIANGGTALQAGTDYALTGNTVTIYRGYLSGLAVGSANLTFTFSAGAPQPFVVDVTDGSPTPTPSATPTPTPSATPTPTSSATPSPTPSATPTPTPSATPTPTPSATPSPPPSATPSPTPSATPTPTPSVTPTPTPSATPTPTPSATPSPTPSPPATVPGAPTSVTATAGVKEATVSFVAPADDGGSAIAGYRVVSSPDGVEATGSVSPITVTGLRAGVSYTFTVQAINAVGSGPMSAPSNAATPEAPPATPTPSPATPTPSPAPATAPGAPTSVTATAGVKEATVSFVAPAADGGSAIAGYRVVSSPDGVEATGSVSPITVTGLRAGVSYTFTVQAINAVGSGTMSAPSNAATPASAPGSSGNPSLFDITGHWAEAAIERAVALGIVTGYADGAFRPDANVSRQEIAAIFIRALQRNTGAGAAPSAFRDAGAIGDWASGAVGQVAALGLMSGYEDGTFRPAERLTRSELAVMLRRVYALNGNKESEPKDSAAPAAYADEEAIPPWAREAVIDLTQLGIMSGRGGNRFEPGAYVTRAETIVALLRYLDDARKS</sequence>
<keyword evidence="6" id="KW-0624">Polysaccharide degradation</keyword>
<dbReference type="GO" id="GO:0005085">
    <property type="term" value="F:guanyl-nucleotide exchange factor activity"/>
    <property type="evidence" value="ECO:0007669"/>
    <property type="project" value="TreeGrafter"/>
</dbReference>
<dbReference type="Gene3D" id="2.130.10.30">
    <property type="entry name" value="Regulator of chromosome condensation 1/beta-lactamase-inhibitor protein II"/>
    <property type="match status" value="2"/>
</dbReference>
<dbReference type="SUPFAM" id="SSF49265">
    <property type="entry name" value="Fibronectin type III"/>
    <property type="match status" value="2"/>
</dbReference>
<dbReference type="PROSITE" id="PS00626">
    <property type="entry name" value="RCC1_2"/>
    <property type="match status" value="2"/>
</dbReference>
<evidence type="ECO:0000256" key="5">
    <source>
        <dbReference type="ARBA" id="ARBA00023277"/>
    </source>
</evidence>
<protein>
    <submittedName>
        <fullName evidence="10">S-layer homology domain-containing protein</fullName>
    </submittedName>
</protein>
<feature type="domain" description="SLH" evidence="9">
    <location>
        <begin position="920"/>
        <end position="979"/>
    </location>
</feature>
<dbReference type="PROSITE" id="PS50012">
    <property type="entry name" value="RCC1_3"/>
    <property type="match status" value="7"/>
</dbReference>
<evidence type="ECO:0000256" key="2">
    <source>
        <dbReference type="ARBA" id="ARBA00022729"/>
    </source>
</evidence>
<dbReference type="CDD" id="cd00063">
    <property type="entry name" value="FN3"/>
    <property type="match status" value="2"/>
</dbReference>
<keyword evidence="11" id="KW-1185">Reference proteome</keyword>
<dbReference type="InterPro" id="IPR001119">
    <property type="entry name" value="SLH_dom"/>
</dbReference>
<dbReference type="Pfam" id="PF25390">
    <property type="entry name" value="WD40_RLD"/>
    <property type="match status" value="1"/>
</dbReference>
<dbReference type="AlphaFoldDB" id="A0A9X4KT94"/>
<feature type="domain" description="SLH" evidence="9">
    <location>
        <begin position="852"/>
        <end position="914"/>
    </location>
</feature>
<dbReference type="InterPro" id="IPR003961">
    <property type="entry name" value="FN3_dom"/>
</dbReference>
<dbReference type="PRINTS" id="PR00633">
    <property type="entry name" value="RCCNDNSATION"/>
</dbReference>
<feature type="region of interest" description="Disordered" evidence="7">
    <location>
        <begin position="662"/>
        <end position="700"/>
    </location>
</feature>
<feature type="domain" description="SLH" evidence="9">
    <location>
        <begin position="788"/>
        <end position="851"/>
    </location>
</feature>
<keyword evidence="2" id="KW-0732">Signal</keyword>
<dbReference type="InterPro" id="IPR013783">
    <property type="entry name" value="Ig-like_fold"/>
</dbReference>
<evidence type="ECO:0000256" key="6">
    <source>
        <dbReference type="ARBA" id="ARBA00023326"/>
    </source>
</evidence>
<evidence type="ECO:0000259" key="9">
    <source>
        <dbReference type="PROSITE" id="PS51272"/>
    </source>
</evidence>
<dbReference type="SMART" id="SM00060">
    <property type="entry name" value="FN3"/>
    <property type="match status" value="2"/>
</dbReference>
<dbReference type="Pfam" id="PF00041">
    <property type="entry name" value="fn3"/>
    <property type="match status" value="2"/>
</dbReference>
<dbReference type="InterPro" id="IPR058923">
    <property type="entry name" value="RCC1-like_dom"/>
</dbReference>
<dbReference type="PROSITE" id="PS51272">
    <property type="entry name" value="SLH"/>
    <property type="match status" value="3"/>
</dbReference>
<evidence type="ECO:0000313" key="11">
    <source>
        <dbReference type="Proteomes" id="UP001153404"/>
    </source>
</evidence>
<proteinExistence type="predicted"/>
<evidence type="ECO:0000256" key="1">
    <source>
        <dbReference type="ARBA" id="ARBA00022658"/>
    </source>
</evidence>
<dbReference type="InterPro" id="IPR000408">
    <property type="entry name" value="Reg_chr_condens"/>
</dbReference>
<feature type="compositionally biased region" description="Pro residues" evidence="7">
    <location>
        <begin position="511"/>
        <end position="583"/>
    </location>
</feature>
<feature type="region of interest" description="Disordered" evidence="7">
    <location>
        <begin position="480"/>
        <end position="590"/>
    </location>
</feature>
<keyword evidence="4" id="KW-0136">Cellulose degradation</keyword>
<dbReference type="GO" id="GO:0005737">
    <property type="term" value="C:cytoplasm"/>
    <property type="evidence" value="ECO:0007669"/>
    <property type="project" value="TreeGrafter"/>
</dbReference>